<evidence type="ECO:0000313" key="1">
    <source>
        <dbReference type="EMBL" id="KFB38807.1"/>
    </source>
</evidence>
<reference evidence="1 3" key="1">
    <citation type="journal article" date="2014" name="BMC Genomics">
        <title>Genome sequence of Anopheles sinensis provides insight into genetics basis of mosquito competence for malaria parasites.</title>
        <authorList>
            <person name="Zhou D."/>
            <person name="Zhang D."/>
            <person name="Ding G."/>
            <person name="Shi L."/>
            <person name="Hou Q."/>
            <person name="Ye Y."/>
            <person name="Xu Y."/>
            <person name="Zhou H."/>
            <person name="Xiong C."/>
            <person name="Li S."/>
            <person name="Yu J."/>
            <person name="Hong S."/>
            <person name="Yu X."/>
            <person name="Zou P."/>
            <person name="Chen C."/>
            <person name="Chang X."/>
            <person name="Wang W."/>
            <person name="Lv Y."/>
            <person name="Sun Y."/>
            <person name="Ma L."/>
            <person name="Shen B."/>
            <person name="Zhu C."/>
        </authorList>
    </citation>
    <scope>NUCLEOTIDE SEQUENCE [LARGE SCALE GENOMIC DNA]</scope>
</reference>
<dbReference type="Proteomes" id="UP000030765">
    <property type="component" value="Unassembled WGS sequence"/>
</dbReference>
<evidence type="ECO:0000313" key="3">
    <source>
        <dbReference type="Proteomes" id="UP000030765"/>
    </source>
</evidence>
<dbReference type="AlphaFoldDB" id="A0A084VLG3"/>
<dbReference type="EMBL" id="ATLV01014491">
    <property type="status" value="NOT_ANNOTATED_CDS"/>
    <property type="molecule type" value="Genomic_DNA"/>
</dbReference>
<keyword evidence="3" id="KW-1185">Reference proteome</keyword>
<dbReference type="EMBL" id="KE524974">
    <property type="protein sequence ID" value="KFB38807.1"/>
    <property type="molecule type" value="Genomic_DNA"/>
</dbReference>
<name>A0A084VLG3_ANOSI</name>
<reference evidence="2" key="2">
    <citation type="submission" date="2020-05" db="UniProtKB">
        <authorList>
            <consortium name="EnsemblMetazoa"/>
        </authorList>
    </citation>
    <scope>IDENTIFICATION</scope>
</reference>
<dbReference type="VEuPathDB" id="VectorBase:ASIS021496"/>
<accession>A0A084VLG3</accession>
<dbReference type="VEuPathDB" id="VectorBase:ASIC006290"/>
<organism evidence="1">
    <name type="scientific">Anopheles sinensis</name>
    <name type="common">Mosquito</name>
    <dbReference type="NCBI Taxonomy" id="74873"/>
    <lineage>
        <taxon>Eukaryota</taxon>
        <taxon>Metazoa</taxon>
        <taxon>Ecdysozoa</taxon>
        <taxon>Arthropoda</taxon>
        <taxon>Hexapoda</taxon>
        <taxon>Insecta</taxon>
        <taxon>Pterygota</taxon>
        <taxon>Neoptera</taxon>
        <taxon>Endopterygota</taxon>
        <taxon>Diptera</taxon>
        <taxon>Nematocera</taxon>
        <taxon>Culicoidea</taxon>
        <taxon>Culicidae</taxon>
        <taxon>Anophelinae</taxon>
        <taxon>Anopheles</taxon>
    </lineage>
</organism>
<gene>
    <name evidence="1" type="ORF">ZHAS_00006290</name>
</gene>
<proteinExistence type="predicted"/>
<dbReference type="EnsemblMetazoa" id="ASIC006290-RA">
    <property type="protein sequence ID" value="ASIC006290-PA"/>
    <property type="gene ID" value="ASIC006290"/>
</dbReference>
<protein>
    <submittedName>
        <fullName evidence="1 2">Putative WhiB family regulatory protein</fullName>
    </submittedName>
</protein>
<evidence type="ECO:0000313" key="2">
    <source>
        <dbReference type="EnsemblMetazoa" id="ASIC006290-PA"/>
    </source>
</evidence>
<sequence length="83" mass="9016">MRSTGKSLILDLAEVLLPSNGLIPPEADAKASLERNDSWKPVLNSFEDDSFGICTVCKMPVETEEYKIMEKKTPAVGVSSSVT</sequence>